<gene>
    <name evidence="2" type="ORF">LP092_15085</name>
</gene>
<dbReference type="Proteomes" id="UP001163632">
    <property type="component" value="Plasmid unnamed1"/>
</dbReference>
<evidence type="ECO:0000313" key="2">
    <source>
        <dbReference type="EMBL" id="UZA04800.1"/>
    </source>
</evidence>
<geneLocation type="plasmid" evidence="2 3">
    <name>unnamed1</name>
</geneLocation>
<organism evidence="2 3">
    <name type="scientific">Moraxella bovis</name>
    <dbReference type="NCBI Taxonomy" id="476"/>
    <lineage>
        <taxon>Bacteria</taxon>
        <taxon>Pseudomonadati</taxon>
        <taxon>Pseudomonadota</taxon>
        <taxon>Gammaproteobacteria</taxon>
        <taxon>Moraxellales</taxon>
        <taxon>Moraxellaceae</taxon>
        <taxon>Moraxella</taxon>
    </lineage>
</organism>
<keyword evidence="3" id="KW-1185">Reference proteome</keyword>
<name>A0ABY6MD07_MORBO</name>
<keyword evidence="1" id="KW-1133">Transmembrane helix</keyword>
<reference evidence="2" key="1">
    <citation type="journal article" date="2022" name="BMC Microbiol.">
        <title>Whole genome sequencing of Moraxella bovis strains from North America reveals two genotypes with different genetic determinants.</title>
        <authorList>
            <person name="Wynn E.L."/>
            <person name="Hille M.M."/>
            <person name="Loy J.D."/>
            <person name="Schuller G."/>
            <person name="Kuhn K.L."/>
            <person name="Dickey A.M."/>
            <person name="Bono J.L."/>
            <person name="Clawson M.L."/>
        </authorList>
    </citation>
    <scope>NUCLEOTIDE SEQUENCE</scope>
    <source>
        <strain evidence="2">SAM102599</strain>
    </source>
</reference>
<evidence type="ECO:0000256" key="1">
    <source>
        <dbReference type="SAM" id="Phobius"/>
    </source>
</evidence>
<protein>
    <submittedName>
        <fullName evidence="2">Uncharacterized protein</fullName>
    </submittedName>
</protein>
<keyword evidence="1" id="KW-0812">Transmembrane</keyword>
<sequence length="148" mass="17060">MSGSTGKHYPHQAAKNALAKIKQENILRQHQMQTKHQTQKQTDTIKGKLRLDTNTVFGSSAQKRQMISAFLILYAITSFSAWWFKLMSSWSLSQIYSCRIIQNQNTPECPEAFGSSVIHLLELLLYWPDHIIYAVKWVFGFIFGIFGF</sequence>
<proteinExistence type="predicted"/>
<dbReference type="EMBL" id="CP087831">
    <property type="protein sequence ID" value="UZA04800.1"/>
    <property type="molecule type" value="Genomic_DNA"/>
</dbReference>
<accession>A0ABY6MD07</accession>
<keyword evidence="2" id="KW-0614">Plasmid</keyword>
<feature type="transmembrane region" description="Helical" evidence="1">
    <location>
        <begin position="130"/>
        <end position="147"/>
    </location>
</feature>
<feature type="transmembrane region" description="Helical" evidence="1">
    <location>
        <begin position="66"/>
        <end position="84"/>
    </location>
</feature>
<dbReference type="RefSeq" id="WP_264697393.1">
    <property type="nucleotide sequence ID" value="NZ_CP087831.1"/>
</dbReference>
<evidence type="ECO:0000313" key="3">
    <source>
        <dbReference type="Proteomes" id="UP001163632"/>
    </source>
</evidence>
<keyword evidence="1" id="KW-0472">Membrane</keyword>